<sequence>MQETIYLLIAFLSFCHGQFNAKDYRSSYGQELYNVKNETYSQGNGLLPTNTILQQPQYLPRYRTPFKCRRSGVYADVNDCRKYYECIRTGSIFRPKFVQLVHKCTIRKAFSYIHGICTHPLRSGRGVCIYRWLKKHGSEFEGHQPQNGA</sequence>
<evidence type="ECO:0000259" key="2">
    <source>
        <dbReference type="Pfam" id="PF01607"/>
    </source>
</evidence>
<proteinExistence type="predicted"/>
<dbReference type="Pfam" id="PF01607">
    <property type="entry name" value="CBM_14"/>
    <property type="match status" value="1"/>
</dbReference>
<dbReference type="Proteomes" id="UP000310200">
    <property type="component" value="Unassembled WGS sequence"/>
</dbReference>
<accession>A0A4S2KAR7</accession>
<keyword evidence="4" id="KW-1185">Reference proteome</keyword>
<dbReference type="GO" id="GO:0005576">
    <property type="term" value="C:extracellular region"/>
    <property type="evidence" value="ECO:0007669"/>
    <property type="project" value="InterPro"/>
</dbReference>
<name>A0A4S2KAR7_9HYME</name>
<reference evidence="3 4" key="1">
    <citation type="journal article" date="2019" name="Philos. Trans. R. Soc. Lond., B, Biol. Sci.">
        <title>Ant behaviour and brain gene expression of defending hosts depend on the ecological success of the intruding social parasite.</title>
        <authorList>
            <person name="Kaur R."/>
            <person name="Stoldt M."/>
            <person name="Jongepier E."/>
            <person name="Feldmeyer B."/>
            <person name="Menzel F."/>
            <person name="Bornberg-Bauer E."/>
            <person name="Foitzik S."/>
        </authorList>
    </citation>
    <scope>NUCLEOTIDE SEQUENCE [LARGE SCALE GENOMIC DNA]</scope>
    <source>
        <tissue evidence="3">Whole body</tissue>
    </source>
</reference>
<dbReference type="InterPro" id="IPR036508">
    <property type="entry name" value="Chitin-bd_dom_sf"/>
</dbReference>
<keyword evidence="1" id="KW-0732">Signal</keyword>
<dbReference type="InterPro" id="IPR002557">
    <property type="entry name" value="Chitin-bd_dom"/>
</dbReference>
<dbReference type="AlphaFoldDB" id="A0A4S2KAR7"/>
<organism evidence="3 4">
    <name type="scientific">Temnothorax longispinosus</name>
    <dbReference type="NCBI Taxonomy" id="300112"/>
    <lineage>
        <taxon>Eukaryota</taxon>
        <taxon>Metazoa</taxon>
        <taxon>Ecdysozoa</taxon>
        <taxon>Arthropoda</taxon>
        <taxon>Hexapoda</taxon>
        <taxon>Insecta</taxon>
        <taxon>Pterygota</taxon>
        <taxon>Neoptera</taxon>
        <taxon>Endopterygota</taxon>
        <taxon>Hymenoptera</taxon>
        <taxon>Apocrita</taxon>
        <taxon>Aculeata</taxon>
        <taxon>Formicoidea</taxon>
        <taxon>Formicidae</taxon>
        <taxon>Myrmicinae</taxon>
        <taxon>Temnothorax</taxon>
    </lineage>
</organism>
<comment type="caution">
    <text evidence="3">The sequence shown here is derived from an EMBL/GenBank/DDBJ whole genome shotgun (WGS) entry which is preliminary data.</text>
</comment>
<dbReference type="Gene3D" id="2.170.140.10">
    <property type="entry name" value="Chitin binding domain"/>
    <property type="match status" value="1"/>
</dbReference>
<dbReference type="GO" id="GO:0008061">
    <property type="term" value="F:chitin binding"/>
    <property type="evidence" value="ECO:0007669"/>
    <property type="project" value="InterPro"/>
</dbReference>
<feature type="signal peptide" evidence="1">
    <location>
        <begin position="1"/>
        <end position="17"/>
    </location>
</feature>
<dbReference type="SUPFAM" id="SSF57625">
    <property type="entry name" value="Invertebrate chitin-binding proteins"/>
    <property type="match status" value="1"/>
</dbReference>
<evidence type="ECO:0000256" key="1">
    <source>
        <dbReference type="SAM" id="SignalP"/>
    </source>
</evidence>
<gene>
    <name evidence="3" type="ORF">DBV15_05441</name>
</gene>
<dbReference type="EMBL" id="QBLH01002936">
    <property type="protein sequence ID" value="TGZ46130.1"/>
    <property type="molecule type" value="Genomic_DNA"/>
</dbReference>
<feature type="chain" id="PRO_5020779182" description="Chitin-binding type-2 domain-containing protein" evidence="1">
    <location>
        <begin position="18"/>
        <end position="149"/>
    </location>
</feature>
<protein>
    <recommendedName>
        <fullName evidence="2">Chitin-binding type-2 domain-containing protein</fullName>
    </recommendedName>
</protein>
<evidence type="ECO:0000313" key="3">
    <source>
        <dbReference type="EMBL" id="TGZ46130.1"/>
    </source>
</evidence>
<feature type="domain" description="Chitin-binding type-2" evidence="2">
    <location>
        <begin position="68"/>
        <end position="120"/>
    </location>
</feature>
<evidence type="ECO:0000313" key="4">
    <source>
        <dbReference type="Proteomes" id="UP000310200"/>
    </source>
</evidence>